<comment type="caution">
    <text evidence="3">The sequence shown here is derived from an EMBL/GenBank/DDBJ whole genome shotgun (WGS) entry which is preliminary data.</text>
</comment>
<evidence type="ECO:0000313" key="4">
    <source>
        <dbReference type="Proteomes" id="UP001243009"/>
    </source>
</evidence>
<name>A0ABT9EDK2_9PROT</name>
<feature type="domain" description="Rap1a immunity protein" evidence="2">
    <location>
        <begin position="45"/>
        <end position="138"/>
    </location>
</feature>
<evidence type="ECO:0000256" key="1">
    <source>
        <dbReference type="SAM" id="SignalP"/>
    </source>
</evidence>
<accession>A0ABT9EDK2</accession>
<dbReference type="Proteomes" id="UP001243009">
    <property type="component" value="Unassembled WGS sequence"/>
</dbReference>
<keyword evidence="4" id="KW-1185">Reference proteome</keyword>
<evidence type="ECO:0000313" key="3">
    <source>
        <dbReference type="EMBL" id="MDO9714279.1"/>
    </source>
</evidence>
<gene>
    <name evidence="3" type="ORF">Q7A36_38665</name>
</gene>
<evidence type="ECO:0000259" key="2">
    <source>
        <dbReference type="Pfam" id="PF18602"/>
    </source>
</evidence>
<dbReference type="InterPro" id="IPR041238">
    <property type="entry name" value="Rap1a"/>
</dbReference>
<keyword evidence="1" id="KW-0732">Signal</keyword>
<dbReference type="RefSeq" id="WP_305109113.1">
    <property type="nucleotide sequence ID" value="NZ_JAUTWS010000202.1"/>
</dbReference>
<protein>
    <submittedName>
        <fullName evidence="3">Rap1a/Tai family immunity protein</fullName>
    </submittedName>
</protein>
<proteinExistence type="predicted"/>
<feature type="chain" id="PRO_5047453545" evidence="1">
    <location>
        <begin position="34"/>
        <end position="148"/>
    </location>
</feature>
<organism evidence="3 4">
    <name type="scientific">Paracraurococcus lichenis</name>
    <dbReference type="NCBI Taxonomy" id="3064888"/>
    <lineage>
        <taxon>Bacteria</taxon>
        <taxon>Pseudomonadati</taxon>
        <taxon>Pseudomonadota</taxon>
        <taxon>Alphaproteobacteria</taxon>
        <taxon>Acetobacterales</taxon>
        <taxon>Roseomonadaceae</taxon>
        <taxon>Paracraurococcus</taxon>
    </lineage>
</organism>
<dbReference type="EMBL" id="JAUTWS010000202">
    <property type="protein sequence ID" value="MDO9714279.1"/>
    <property type="molecule type" value="Genomic_DNA"/>
</dbReference>
<reference evidence="3 4" key="1">
    <citation type="submission" date="2023-08" db="EMBL/GenBank/DDBJ databases">
        <title>The draft genome sequence of Paracraurococcus sp. LOR1-02.</title>
        <authorList>
            <person name="Kingkaew E."/>
            <person name="Tanasupawat S."/>
        </authorList>
    </citation>
    <scope>NUCLEOTIDE SEQUENCE [LARGE SCALE GENOMIC DNA]</scope>
    <source>
        <strain evidence="3 4">LOR1-02</strain>
    </source>
</reference>
<dbReference type="Pfam" id="PF18602">
    <property type="entry name" value="Rap1a"/>
    <property type="match status" value="1"/>
</dbReference>
<feature type="signal peptide" evidence="1">
    <location>
        <begin position="1"/>
        <end position="33"/>
    </location>
</feature>
<sequence length="148" mass="15753">MRETSIRRARIMRYALTLAGAALLVLTAPPSKAQIAEQTFRGGRTSDLAALCGATEQDGLGQAALGYCQGFVIAAGQYHRALSIEGGAQRPNFCLPNPSPTFDQARLAFVSWARANPQFGAEPAIDGLMRFAAATYPCPGAPASWPRR</sequence>